<dbReference type="OMA" id="PGDWIPW"/>
<evidence type="ECO:0000256" key="7">
    <source>
        <dbReference type="ARBA" id="ARBA00023180"/>
    </source>
</evidence>
<dbReference type="KEGG" id="cput:CONPUDRAFT_118448"/>
<feature type="chain" id="PRO_5024386212" description="T-cell immunomodulatory protein TIP C2 domain-containing protein" evidence="9">
    <location>
        <begin position="21"/>
        <end position="666"/>
    </location>
</feature>
<evidence type="ECO:0000256" key="4">
    <source>
        <dbReference type="ARBA" id="ARBA00022729"/>
    </source>
</evidence>
<keyword evidence="5 8" id="KW-1133">Transmembrane helix</keyword>
<evidence type="ECO:0000259" key="10">
    <source>
        <dbReference type="Pfam" id="PF23122"/>
    </source>
</evidence>
<keyword evidence="6 8" id="KW-0472">Membrane</keyword>
<dbReference type="RefSeq" id="XP_007764996.1">
    <property type="nucleotide sequence ID" value="XM_007766806.1"/>
</dbReference>
<organism evidence="11 12">
    <name type="scientific">Coniophora puteana (strain RWD-64-598)</name>
    <name type="common">Brown rot fungus</name>
    <dbReference type="NCBI Taxonomy" id="741705"/>
    <lineage>
        <taxon>Eukaryota</taxon>
        <taxon>Fungi</taxon>
        <taxon>Dikarya</taxon>
        <taxon>Basidiomycota</taxon>
        <taxon>Agaricomycotina</taxon>
        <taxon>Agaricomycetes</taxon>
        <taxon>Agaricomycetidae</taxon>
        <taxon>Boletales</taxon>
        <taxon>Coniophorineae</taxon>
        <taxon>Coniophoraceae</taxon>
        <taxon>Coniophora</taxon>
    </lineage>
</organism>
<sequence length="666" mass="72046">MRCALRLALLPALVGAPAFAFSLWPFSTSRFTKNELIQAGDLGIGDQRIIAFGDFNGDQYLDALTLDNDQQTLSVYLWNHDNFAYKRASSTRHPAPVVNAVPGDFTHDGTLDVLVMSTSSKSGKLDMALYLGKHDGSFEKNTLSISSSTDSQPIPADIDGDLKIDLLGVPYSQWSTSSLTMWQNVWNASQSNPTLFNLADPKFNGTPCTPANPHSNAVIDFDGDCLADLFLLCDDGGGQRSFEIWLNKKEAGFTLAQRASLPSGVQSVSFADMDRDGTTDMVFVTCSSVSQSTGVGSGCSLHVAYNVQLPLCESTTTPAFNKDGQRVCRQPENLCVSDPNFHISLEEGGNSYTRVPFSSFIPGTTGPVVLDTTFSPSLPLPVRIGDANLDGYPDLAFIFATTDNAHTPALLFSEDCSHNAAGCSNKNGKRGWRRVTKGADALGRIRDAKGVAFLDVDEDGSLDLLVQRTGAQGEGSLSFIQNNFYYDAFFLKAIVLNGACDNGWCTDASGSSYSPFGVSYSGATYKYAVLDTQGKRSAALVGQLPQMTYHSLGTPYAFVGLGRTNNYIERLFAGSTRHAREHATVLEGVIPNSRVVLSPPPPSSESIHWKKELFLRPGEWIPWVTVVVIAATGVLAAIVGVLHMSEKRADELERRRTSHSINFDAL</sequence>
<gene>
    <name evidence="11" type="ORF">CONPUDRAFT_118448</name>
</gene>
<dbReference type="Gene3D" id="2.130.10.130">
    <property type="entry name" value="Integrin alpha, N-terminal"/>
    <property type="match status" value="1"/>
</dbReference>
<evidence type="ECO:0000313" key="12">
    <source>
        <dbReference type="Proteomes" id="UP000053558"/>
    </source>
</evidence>
<comment type="subcellular location">
    <subcellularLocation>
        <location evidence="1">Membrane</location>
        <topology evidence="1">Single-pass type I membrane protein</topology>
    </subcellularLocation>
</comment>
<evidence type="ECO:0000313" key="11">
    <source>
        <dbReference type="EMBL" id="EIW85541.1"/>
    </source>
</evidence>
<dbReference type="GeneID" id="19199389"/>
<dbReference type="Pfam" id="PF23122">
    <property type="entry name" value="C2_ITFG1"/>
    <property type="match status" value="1"/>
</dbReference>
<dbReference type="EMBL" id="JH711574">
    <property type="protein sequence ID" value="EIW85541.1"/>
    <property type="molecule type" value="Genomic_DNA"/>
</dbReference>
<evidence type="ECO:0000256" key="8">
    <source>
        <dbReference type="SAM" id="Phobius"/>
    </source>
</evidence>
<evidence type="ECO:0000256" key="2">
    <source>
        <dbReference type="ARBA" id="ARBA00006496"/>
    </source>
</evidence>
<evidence type="ECO:0000256" key="9">
    <source>
        <dbReference type="SAM" id="SignalP"/>
    </source>
</evidence>
<dbReference type="InterPro" id="IPR024881">
    <property type="entry name" value="Tip"/>
</dbReference>
<accession>A0A5M3N3R7</accession>
<feature type="transmembrane region" description="Helical" evidence="8">
    <location>
        <begin position="620"/>
        <end position="645"/>
    </location>
</feature>
<dbReference type="InterPro" id="IPR057089">
    <property type="entry name" value="C2_TIP"/>
</dbReference>
<dbReference type="InterPro" id="IPR028994">
    <property type="entry name" value="Integrin_alpha_N"/>
</dbReference>
<feature type="signal peptide" evidence="9">
    <location>
        <begin position="1"/>
        <end position="20"/>
    </location>
</feature>
<dbReference type="PANTHER" id="PTHR13412:SF0">
    <property type="entry name" value="T-CELL IMMUNOMODULATORY PROTEIN"/>
    <property type="match status" value="1"/>
</dbReference>
<comment type="caution">
    <text evidence="11">The sequence shown here is derived from an EMBL/GenBank/DDBJ whole genome shotgun (WGS) entry which is preliminary data.</text>
</comment>
<dbReference type="Proteomes" id="UP000053558">
    <property type="component" value="Unassembled WGS sequence"/>
</dbReference>
<feature type="domain" description="T-cell immunomodulatory protein TIP C2" evidence="10">
    <location>
        <begin position="515"/>
        <end position="614"/>
    </location>
</feature>
<keyword evidence="7" id="KW-0325">Glycoprotein</keyword>
<dbReference type="PANTHER" id="PTHR13412">
    <property type="entry name" value="T-CELL IMMUNOMODULATORY PROTEIN HOMOLOG"/>
    <property type="match status" value="1"/>
</dbReference>
<evidence type="ECO:0000256" key="5">
    <source>
        <dbReference type="ARBA" id="ARBA00022989"/>
    </source>
</evidence>
<proteinExistence type="inferred from homology"/>
<dbReference type="InterPro" id="IPR013517">
    <property type="entry name" value="FG-GAP"/>
</dbReference>
<comment type="similarity">
    <text evidence="2">Belongs to the TIP family.</text>
</comment>
<dbReference type="GO" id="GO:0005886">
    <property type="term" value="C:plasma membrane"/>
    <property type="evidence" value="ECO:0007669"/>
    <property type="project" value="TreeGrafter"/>
</dbReference>
<reference evidence="12" key="1">
    <citation type="journal article" date="2012" name="Science">
        <title>The Paleozoic origin of enzymatic lignin decomposition reconstructed from 31 fungal genomes.</title>
        <authorList>
            <person name="Floudas D."/>
            <person name="Binder M."/>
            <person name="Riley R."/>
            <person name="Barry K."/>
            <person name="Blanchette R.A."/>
            <person name="Henrissat B."/>
            <person name="Martinez A.T."/>
            <person name="Otillar R."/>
            <person name="Spatafora J.W."/>
            <person name="Yadav J.S."/>
            <person name="Aerts A."/>
            <person name="Benoit I."/>
            <person name="Boyd A."/>
            <person name="Carlson A."/>
            <person name="Copeland A."/>
            <person name="Coutinho P.M."/>
            <person name="de Vries R.P."/>
            <person name="Ferreira P."/>
            <person name="Findley K."/>
            <person name="Foster B."/>
            <person name="Gaskell J."/>
            <person name="Glotzer D."/>
            <person name="Gorecki P."/>
            <person name="Heitman J."/>
            <person name="Hesse C."/>
            <person name="Hori C."/>
            <person name="Igarashi K."/>
            <person name="Jurgens J.A."/>
            <person name="Kallen N."/>
            <person name="Kersten P."/>
            <person name="Kohler A."/>
            <person name="Kuees U."/>
            <person name="Kumar T.K.A."/>
            <person name="Kuo A."/>
            <person name="LaButti K."/>
            <person name="Larrondo L.F."/>
            <person name="Lindquist E."/>
            <person name="Ling A."/>
            <person name="Lombard V."/>
            <person name="Lucas S."/>
            <person name="Lundell T."/>
            <person name="Martin R."/>
            <person name="McLaughlin D.J."/>
            <person name="Morgenstern I."/>
            <person name="Morin E."/>
            <person name="Murat C."/>
            <person name="Nagy L.G."/>
            <person name="Nolan M."/>
            <person name="Ohm R.A."/>
            <person name="Patyshakuliyeva A."/>
            <person name="Rokas A."/>
            <person name="Ruiz-Duenas F.J."/>
            <person name="Sabat G."/>
            <person name="Salamov A."/>
            <person name="Samejima M."/>
            <person name="Schmutz J."/>
            <person name="Slot J.C."/>
            <person name="St John F."/>
            <person name="Stenlid J."/>
            <person name="Sun H."/>
            <person name="Sun S."/>
            <person name="Syed K."/>
            <person name="Tsang A."/>
            <person name="Wiebenga A."/>
            <person name="Young D."/>
            <person name="Pisabarro A."/>
            <person name="Eastwood D.C."/>
            <person name="Martin F."/>
            <person name="Cullen D."/>
            <person name="Grigoriev I.V."/>
            <person name="Hibbett D.S."/>
        </authorList>
    </citation>
    <scope>NUCLEOTIDE SEQUENCE [LARGE SCALE GENOMIC DNA]</scope>
    <source>
        <strain evidence="12">RWD-64-598 SS2</strain>
    </source>
</reference>
<keyword evidence="3 8" id="KW-0812">Transmembrane</keyword>
<evidence type="ECO:0000256" key="1">
    <source>
        <dbReference type="ARBA" id="ARBA00004479"/>
    </source>
</evidence>
<evidence type="ECO:0000256" key="6">
    <source>
        <dbReference type="ARBA" id="ARBA00023136"/>
    </source>
</evidence>
<dbReference type="SUPFAM" id="SSF69318">
    <property type="entry name" value="Integrin alpha N-terminal domain"/>
    <property type="match status" value="2"/>
</dbReference>
<dbReference type="AlphaFoldDB" id="A0A5M3N3R7"/>
<dbReference type="Pfam" id="PF13517">
    <property type="entry name" value="FG-GAP_3"/>
    <property type="match status" value="2"/>
</dbReference>
<evidence type="ECO:0000256" key="3">
    <source>
        <dbReference type="ARBA" id="ARBA00022692"/>
    </source>
</evidence>
<name>A0A5M3N3R7_CONPW</name>
<keyword evidence="4 9" id="KW-0732">Signal</keyword>
<keyword evidence="12" id="KW-1185">Reference proteome</keyword>
<protein>
    <recommendedName>
        <fullName evidence="10">T-cell immunomodulatory protein TIP C2 domain-containing protein</fullName>
    </recommendedName>
</protein>
<dbReference type="OrthoDB" id="10022113at2759"/>